<accession>A0A9Q1DHL6</accession>
<evidence type="ECO:0000256" key="1">
    <source>
        <dbReference type="ARBA" id="ARBA00022448"/>
    </source>
</evidence>
<organism evidence="5 6">
    <name type="scientific">Conger conger</name>
    <name type="common">Conger eel</name>
    <name type="synonym">Muraena conger</name>
    <dbReference type="NCBI Taxonomy" id="82655"/>
    <lineage>
        <taxon>Eukaryota</taxon>
        <taxon>Metazoa</taxon>
        <taxon>Chordata</taxon>
        <taxon>Craniata</taxon>
        <taxon>Vertebrata</taxon>
        <taxon>Euteleostomi</taxon>
        <taxon>Actinopterygii</taxon>
        <taxon>Neopterygii</taxon>
        <taxon>Teleostei</taxon>
        <taxon>Anguilliformes</taxon>
        <taxon>Congridae</taxon>
        <taxon>Conger</taxon>
    </lineage>
</organism>
<sequence>MDEADILGDRIAIISHGKLCCVGSSLFLKNQLGTGYYLTLVKKDLDLSLSSCRNSSTTVSFTKKEDSVSESSSDAGLGSDHESDTTTVDISLISNVIFKHVPAARMVEDLGHELTYILPYESAKDGAFVELFHELDDRLSDLGISSYGISDTTLEEIFLKVAEDNGVDAEISDGTIPARRNRRHAFGDHQSCLKPFTEDDGFDFNDSEGDPESRETDWLGGADGKGSYQVKGWSLIRQQFVALLWKRLLYARRSRKGFFAQIVLPAVFVCIALVFSLIVPPFGKYPSLALQPWMYDEQFTFISNDAPEDSSTQRLLGALTDRPGFGTRCMEGDPIPDYPCEAGEDAWTSPEVPESVRDMFRWGNWSMENPSHSASAAVRAARRCSRSVPQERGACHRLRRS</sequence>
<comment type="caution">
    <text evidence="5">The sequence shown here is derived from an EMBL/GenBank/DDBJ whole genome shotgun (WGS) entry which is preliminary data.</text>
</comment>
<dbReference type="AlphaFoldDB" id="A0A9Q1DHL6"/>
<evidence type="ECO:0000256" key="4">
    <source>
        <dbReference type="SAM" id="Phobius"/>
    </source>
</evidence>
<name>A0A9Q1DHL6_CONCO</name>
<feature type="transmembrane region" description="Helical" evidence="4">
    <location>
        <begin position="257"/>
        <end position="279"/>
    </location>
</feature>
<protein>
    <submittedName>
        <fullName evidence="5">Uncharacterized protein</fullName>
    </submittedName>
</protein>
<dbReference type="GO" id="GO:0016020">
    <property type="term" value="C:membrane"/>
    <property type="evidence" value="ECO:0007669"/>
    <property type="project" value="InterPro"/>
</dbReference>
<keyword evidence="1" id="KW-0813">Transport</keyword>
<evidence type="ECO:0000256" key="3">
    <source>
        <dbReference type="SAM" id="MobiDB-lite"/>
    </source>
</evidence>
<dbReference type="Proteomes" id="UP001152803">
    <property type="component" value="Unassembled WGS sequence"/>
</dbReference>
<dbReference type="EMBL" id="JAFJMO010000007">
    <property type="protein sequence ID" value="KAJ8271262.1"/>
    <property type="molecule type" value="Genomic_DNA"/>
</dbReference>
<dbReference type="GO" id="GO:0005319">
    <property type="term" value="F:lipid transporter activity"/>
    <property type="evidence" value="ECO:0007669"/>
    <property type="project" value="TreeGrafter"/>
</dbReference>
<evidence type="ECO:0000313" key="6">
    <source>
        <dbReference type="Proteomes" id="UP001152803"/>
    </source>
</evidence>
<feature type="region of interest" description="Disordered" evidence="3">
    <location>
        <begin position="63"/>
        <end position="84"/>
    </location>
</feature>
<evidence type="ECO:0000256" key="2">
    <source>
        <dbReference type="ARBA" id="ARBA00022737"/>
    </source>
</evidence>
<dbReference type="OrthoDB" id="8061355at2759"/>
<keyword evidence="6" id="KW-1185">Reference proteome</keyword>
<feature type="compositionally biased region" description="Acidic residues" evidence="3">
    <location>
        <begin position="198"/>
        <end position="210"/>
    </location>
</feature>
<keyword evidence="4" id="KW-0472">Membrane</keyword>
<dbReference type="PANTHER" id="PTHR19229:SF36">
    <property type="entry name" value="ATP-BINDING CASSETTE SUB-FAMILY A MEMBER 2"/>
    <property type="match status" value="1"/>
</dbReference>
<dbReference type="PANTHER" id="PTHR19229">
    <property type="entry name" value="ATP-BINDING CASSETTE TRANSPORTER SUBFAMILY A ABCA"/>
    <property type="match status" value="1"/>
</dbReference>
<proteinExistence type="predicted"/>
<reference evidence="5" key="1">
    <citation type="journal article" date="2023" name="Science">
        <title>Genome structures resolve the early diversification of teleost fishes.</title>
        <authorList>
            <person name="Parey E."/>
            <person name="Louis A."/>
            <person name="Montfort J."/>
            <person name="Bouchez O."/>
            <person name="Roques C."/>
            <person name="Iampietro C."/>
            <person name="Lluch J."/>
            <person name="Castinel A."/>
            <person name="Donnadieu C."/>
            <person name="Desvignes T."/>
            <person name="Floi Bucao C."/>
            <person name="Jouanno E."/>
            <person name="Wen M."/>
            <person name="Mejri S."/>
            <person name="Dirks R."/>
            <person name="Jansen H."/>
            <person name="Henkel C."/>
            <person name="Chen W.J."/>
            <person name="Zahm M."/>
            <person name="Cabau C."/>
            <person name="Klopp C."/>
            <person name="Thompson A.W."/>
            <person name="Robinson-Rechavi M."/>
            <person name="Braasch I."/>
            <person name="Lecointre G."/>
            <person name="Bobe J."/>
            <person name="Postlethwait J.H."/>
            <person name="Berthelot C."/>
            <person name="Roest Crollius H."/>
            <person name="Guiguen Y."/>
        </authorList>
    </citation>
    <scope>NUCLEOTIDE SEQUENCE</scope>
    <source>
        <strain evidence="5">Concon-B</strain>
    </source>
</reference>
<keyword evidence="2" id="KW-0677">Repeat</keyword>
<gene>
    <name evidence="5" type="ORF">COCON_G00101210</name>
</gene>
<dbReference type="InterPro" id="IPR026082">
    <property type="entry name" value="ABCA"/>
</dbReference>
<keyword evidence="4" id="KW-0812">Transmembrane</keyword>
<dbReference type="GO" id="GO:0140359">
    <property type="term" value="F:ABC-type transporter activity"/>
    <property type="evidence" value="ECO:0007669"/>
    <property type="project" value="InterPro"/>
</dbReference>
<evidence type="ECO:0000313" key="5">
    <source>
        <dbReference type="EMBL" id="KAJ8271262.1"/>
    </source>
</evidence>
<feature type="region of interest" description="Disordered" evidence="3">
    <location>
        <begin position="191"/>
        <end position="221"/>
    </location>
</feature>
<keyword evidence="4" id="KW-1133">Transmembrane helix</keyword>